<dbReference type="Proteomes" id="UP001519287">
    <property type="component" value="Unassembled WGS sequence"/>
</dbReference>
<proteinExistence type="predicted"/>
<protein>
    <submittedName>
        <fullName evidence="2">Uncharacterized protein YpmB</fullName>
    </submittedName>
</protein>
<dbReference type="SUPFAM" id="SSF54403">
    <property type="entry name" value="Cystatin/monellin"/>
    <property type="match status" value="2"/>
</dbReference>
<feature type="domain" description="Cell wall elongation regulator TseB-like" evidence="1">
    <location>
        <begin position="39"/>
        <end position="82"/>
    </location>
</feature>
<dbReference type="EMBL" id="JAGGLB010000028">
    <property type="protein sequence ID" value="MBP1994775.1"/>
    <property type="molecule type" value="Genomic_DNA"/>
</dbReference>
<evidence type="ECO:0000313" key="2">
    <source>
        <dbReference type="EMBL" id="MBP1994775.1"/>
    </source>
</evidence>
<comment type="caution">
    <text evidence="2">The sequence shown here is derived from an EMBL/GenBank/DDBJ whole genome shotgun (WGS) entry which is preliminary data.</text>
</comment>
<organism evidence="2 3">
    <name type="scientific">Paenibacillus eucommiae</name>
    <dbReference type="NCBI Taxonomy" id="1355755"/>
    <lineage>
        <taxon>Bacteria</taxon>
        <taxon>Bacillati</taxon>
        <taxon>Bacillota</taxon>
        <taxon>Bacilli</taxon>
        <taxon>Bacillales</taxon>
        <taxon>Paenibacillaceae</taxon>
        <taxon>Paenibacillus</taxon>
    </lineage>
</organism>
<reference evidence="2 3" key="1">
    <citation type="submission" date="2021-03" db="EMBL/GenBank/DDBJ databases">
        <title>Genomic Encyclopedia of Type Strains, Phase IV (KMG-IV): sequencing the most valuable type-strain genomes for metagenomic binning, comparative biology and taxonomic classification.</title>
        <authorList>
            <person name="Goeker M."/>
        </authorList>
    </citation>
    <scope>NUCLEOTIDE SEQUENCE [LARGE SCALE GENOMIC DNA]</scope>
    <source>
        <strain evidence="2 3">DSM 26048</strain>
    </source>
</reference>
<dbReference type="InterPro" id="IPR046350">
    <property type="entry name" value="Cystatin_sf"/>
</dbReference>
<evidence type="ECO:0000313" key="3">
    <source>
        <dbReference type="Proteomes" id="UP001519287"/>
    </source>
</evidence>
<dbReference type="Pfam" id="PF17881">
    <property type="entry name" value="TseB"/>
    <property type="match status" value="1"/>
</dbReference>
<dbReference type="InterPro" id="IPR041401">
    <property type="entry name" value="TseB-like_dom"/>
</dbReference>
<accession>A0ABS4J4M2</accession>
<evidence type="ECO:0000259" key="1">
    <source>
        <dbReference type="Pfam" id="PF17881"/>
    </source>
</evidence>
<dbReference type="Gene3D" id="3.10.450.40">
    <property type="match status" value="2"/>
</dbReference>
<keyword evidence="3" id="KW-1185">Reference proteome</keyword>
<gene>
    <name evidence="2" type="ORF">J2Z66_006415</name>
</gene>
<name>A0ABS4J4M2_9BACL</name>
<sequence length="163" mass="18996">MMTWKRNLIITVFILGTLIFVLSRFYINVQSEYWSEESKAVQTAYAKSALKKASKVEAFYGDKPLQIISGEDENGEQIFVWVAGEEVHVEKAADAASEQQIRDTMKQKDPALELMRVMPGLIEGKYVWEVFYKKKEASGTRYYYDYYHFHDGSFIDTYRLSLQ</sequence>